<comment type="cofactor">
    <cofactor evidence="6">
        <name>Mg(2+)</name>
        <dbReference type="ChEBI" id="CHEBI:18420"/>
    </cofactor>
    <text evidence="6">Binds 1 Mg(2+) ion per subunit.</text>
</comment>
<protein>
    <recommendedName>
        <fullName evidence="10">5'-nucleotidase</fullName>
    </recommendedName>
</protein>
<dbReference type="GO" id="GO:0046872">
    <property type="term" value="F:metal ion binding"/>
    <property type="evidence" value="ECO:0007669"/>
    <property type="project" value="UniProtKB-KW"/>
</dbReference>
<reference evidence="8 9" key="1">
    <citation type="submission" date="2022-07" db="EMBL/GenBank/DDBJ databases">
        <title>Genome-wide signatures of adaptation to extreme environments.</title>
        <authorList>
            <person name="Cho C.H."/>
            <person name="Yoon H.S."/>
        </authorList>
    </citation>
    <scope>NUCLEOTIDE SEQUENCE [LARGE SCALE GENOMIC DNA]</scope>
    <source>
        <strain evidence="8 9">108.79 E11</strain>
    </source>
</reference>
<evidence type="ECO:0008006" key="10">
    <source>
        <dbReference type="Google" id="ProtNLM"/>
    </source>
</evidence>
<dbReference type="PIRSF" id="PIRSF017434">
    <property type="entry name" value="Purine_5'-nucleotidase"/>
    <property type="match status" value="1"/>
</dbReference>
<organism evidence="8 9">
    <name type="scientific">Galdieria yellowstonensis</name>
    <dbReference type="NCBI Taxonomy" id="3028027"/>
    <lineage>
        <taxon>Eukaryota</taxon>
        <taxon>Rhodophyta</taxon>
        <taxon>Bangiophyceae</taxon>
        <taxon>Galdieriales</taxon>
        <taxon>Galdieriaceae</taxon>
        <taxon>Galdieria</taxon>
    </lineage>
</organism>
<evidence type="ECO:0000256" key="6">
    <source>
        <dbReference type="PIRSR" id="PIRSR017434-2"/>
    </source>
</evidence>
<dbReference type="PANTHER" id="PTHR12103:SF15">
    <property type="entry name" value="CYTOSOLIC PURINE 5'-NUCLEOTIDASE"/>
    <property type="match status" value="1"/>
</dbReference>
<dbReference type="SUPFAM" id="SSF56784">
    <property type="entry name" value="HAD-like"/>
    <property type="match status" value="1"/>
</dbReference>
<dbReference type="InterPro" id="IPR036412">
    <property type="entry name" value="HAD-like_sf"/>
</dbReference>
<dbReference type="Proteomes" id="UP001300502">
    <property type="component" value="Unassembled WGS sequence"/>
</dbReference>
<dbReference type="AlphaFoldDB" id="A0AAV9IPD1"/>
<dbReference type="Gene3D" id="3.40.50.1000">
    <property type="entry name" value="HAD superfamily/HAD-like"/>
    <property type="match status" value="1"/>
</dbReference>
<feature type="active site" description="Proton donor" evidence="5">
    <location>
        <position position="98"/>
    </location>
</feature>
<evidence type="ECO:0000256" key="4">
    <source>
        <dbReference type="ARBA" id="ARBA00022842"/>
    </source>
</evidence>
<dbReference type="PANTHER" id="PTHR12103">
    <property type="entry name" value="5'-NUCLEOTIDASE DOMAIN-CONTAINING"/>
    <property type="match status" value="1"/>
</dbReference>
<sequence>MEEDHPQQRGGDGTTSQPHFKASFSNLALQRLSQLGIIKERDPTLLASDSPESEQLEYIESLNPSELPRKYRRYAENRIYANRDTNLEEIHFYGFDMDYTLAVYQSPAYEDLTYSLALSDLVYGAGYPEQLLSLHYDPKFPIRGLLLDKQKGNLIKLDSFGAILLSVHGRTKHTREETRAEYPSLFIPSDQIGTRFFAIDTLFALPQACLFADLVDYFDRSFGYAMEGSSKNEDNHNKQDAVISYSSLFQDMMHAMDNIHHDGLLKKKTLENLDTYIRRDERLPLLLKRLKERGKFCFLLTNSEWLYTDAVMKYILGNSWRDYFDLVIVGASKPSFFSEGTAMREVDLSSGRLKLSVIQTEHLKKNTVGKVFHGGNVEIFRQLSDSQGNDVLYIGDHIFSDVLVSKKSHQWRSLLVIRELNDEIASFIRTKKIRDRLHNLEWIRAEIYRGLDSDSSVPPDAKDLRQHIAETRLSLDASYNVFFGSLFRTGTRPSYFSWQMQRYADLYTSDVVNLIHYPIFYVFSPGIVQPLPHEDQPPEEKWTANNKE</sequence>
<proteinExistence type="inferred from homology"/>
<dbReference type="GO" id="GO:0008253">
    <property type="term" value="F:5'-nucleotidase activity"/>
    <property type="evidence" value="ECO:0007669"/>
    <property type="project" value="TreeGrafter"/>
</dbReference>
<dbReference type="Pfam" id="PF05761">
    <property type="entry name" value="5_nucleotid"/>
    <property type="match status" value="1"/>
</dbReference>
<evidence type="ECO:0000256" key="1">
    <source>
        <dbReference type="ARBA" id="ARBA00009589"/>
    </source>
</evidence>
<dbReference type="InterPro" id="IPR023214">
    <property type="entry name" value="HAD_sf"/>
</dbReference>
<keyword evidence="2 6" id="KW-0479">Metal-binding</keyword>
<feature type="region of interest" description="Disordered" evidence="7">
    <location>
        <begin position="1"/>
        <end position="20"/>
    </location>
</feature>
<accession>A0AAV9IPD1</accession>
<keyword evidence="4 6" id="KW-0460">Magnesium</keyword>
<comment type="similarity">
    <text evidence="1">Belongs to the 5'(3')-deoxyribonucleotidase family.</text>
</comment>
<evidence type="ECO:0000313" key="9">
    <source>
        <dbReference type="Proteomes" id="UP001300502"/>
    </source>
</evidence>
<dbReference type="InterPro" id="IPR016695">
    <property type="entry name" value="Pur_nucleotidase"/>
</dbReference>
<gene>
    <name evidence="8" type="ORF">GAYE_SCF72G6961</name>
</gene>
<keyword evidence="3" id="KW-0378">Hydrolase</keyword>
<feature type="binding site" evidence="6">
    <location>
        <position position="396"/>
    </location>
    <ligand>
        <name>Mg(2+)</name>
        <dbReference type="ChEBI" id="CHEBI:18420"/>
    </ligand>
</feature>
<evidence type="ECO:0000313" key="8">
    <source>
        <dbReference type="EMBL" id="KAK4529011.1"/>
    </source>
</evidence>
<dbReference type="EMBL" id="JANCYU010000074">
    <property type="protein sequence ID" value="KAK4529011.1"/>
    <property type="molecule type" value="Genomic_DNA"/>
</dbReference>
<evidence type="ECO:0000256" key="2">
    <source>
        <dbReference type="ARBA" id="ARBA00022723"/>
    </source>
</evidence>
<feature type="binding site" evidence="6">
    <location>
        <position position="96"/>
    </location>
    <ligand>
        <name>Mg(2+)</name>
        <dbReference type="ChEBI" id="CHEBI:18420"/>
    </ligand>
</feature>
<evidence type="ECO:0000256" key="5">
    <source>
        <dbReference type="PIRSR" id="PIRSR017434-1"/>
    </source>
</evidence>
<feature type="active site" description="Nucleophile" evidence="5">
    <location>
        <position position="96"/>
    </location>
</feature>
<dbReference type="NCBIfam" id="TIGR02244">
    <property type="entry name" value="HAD-IG-Ncltidse"/>
    <property type="match status" value="1"/>
</dbReference>
<evidence type="ECO:0000256" key="3">
    <source>
        <dbReference type="ARBA" id="ARBA00022801"/>
    </source>
</evidence>
<comment type="caution">
    <text evidence="8">The sequence shown here is derived from an EMBL/GenBank/DDBJ whole genome shotgun (WGS) entry which is preliminary data.</text>
</comment>
<dbReference type="InterPro" id="IPR008380">
    <property type="entry name" value="HAD-SF_hydro_IG_5-nucl"/>
</dbReference>
<evidence type="ECO:0000256" key="7">
    <source>
        <dbReference type="SAM" id="MobiDB-lite"/>
    </source>
</evidence>
<feature type="binding site" evidence="6">
    <location>
        <position position="98"/>
    </location>
    <ligand>
        <name>GMP</name>
        <dbReference type="ChEBI" id="CHEBI:58115"/>
    </ligand>
</feature>
<name>A0AAV9IPD1_9RHOD</name>
<keyword evidence="9" id="KW-1185">Reference proteome</keyword>